<evidence type="ECO:0000313" key="1">
    <source>
        <dbReference type="EMBL" id="MBP0618045.1"/>
    </source>
</evidence>
<name>A0ABS4BMT5_9HYPH</name>
<dbReference type="InterPro" id="IPR001969">
    <property type="entry name" value="Aspartic_peptidase_AS"/>
</dbReference>
<dbReference type="GO" id="GO:0006508">
    <property type="term" value="P:proteolysis"/>
    <property type="evidence" value="ECO:0007669"/>
    <property type="project" value="UniProtKB-KW"/>
</dbReference>
<dbReference type="InterPro" id="IPR011969">
    <property type="entry name" value="Clan_AA_Asp_peptidase_C"/>
</dbReference>
<dbReference type="EC" id="3.4.23.-" evidence="1"/>
<dbReference type="GO" id="GO:0008233">
    <property type="term" value="F:peptidase activity"/>
    <property type="evidence" value="ECO:0007669"/>
    <property type="project" value="UniProtKB-KW"/>
</dbReference>
<dbReference type="Gene3D" id="2.40.70.10">
    <property type="entry name" value="Acid Proteases"/>
    <property type="match status" value="1"/>
</dbReference>
<accession>A0ABS4BMT5</accession>
<dbReference type="NCBIfam" id="TIGR02281">
    <property type="entry name" value="clan_AA_DTGA"/>
    <property type="match status" value="1"/>
</dbReference>
<dbReference type="InterPro" id="IPR034122">
    <property type="entry name" value="Retropepsin-like_bacterial"/>
</dbReference>
<dbReference type="EMBL" id="JAGJCF010000024">
    <property type="protein sequence ID" value="MBP0618045.1"/>
    <property type="molecule type" value="Genomic_DNA"/>
</dbReference>
<gene>
    <name evidence="1" type="ORF">J6595_20890</name>
</gene>
<dbReference type="Proteomes" id="UP000678276">
    <property type="component" value="Unassembled WGS sequence"/>
</dbReference>
<dbReference type="InterPro" id="IPR021109">
    <property type="entry name" value="Peptidase_aspartic_dom_sf"/>
</dbReference>
<keyword evidence="2" id="KW-1185">Reference proteome</keyword>
<dbReference type="PROSITE" id="PS00141">
    <property type="entry name" value="ASP_PROTEASE"/>
    <property type="match status" value="1"/>
</dbReference>
<reference evidence="1 2" key="1">
    <citation type="submission" date="2021-04" db="EMBL/GenBank/DDBJ databases">
        <title>Whole genome sequence of Jiella sp. KSK16Y-1.</title>
        <authorList>
            <person name="Tuo L."/>
        </authorList>
    </citation>
    <scope>NUCLEOTIDE SEQUENCE [LARGE SCALE GENOMIC DNA]</scope>
    <source>
        <strain evidence="1 2">KSK16Y-1</strain>
    </source>
</reference>
<evidence type="ECO:0000313" key="2">
    <source>
        <dbReference type="Proteomes" id="UP000678276"/>
    </source>
</evidence>
<comment type="caution">
    <text evidence="1">The sequence shown here is derived from an EMBL/GenBank/DDBJ whole genome shotgun (WGS) entry which is preliminary data.</text>
</comment>
<dbReference type="CDD" id="cd05483">
    <property type="entry name" value="retropepsin_like_bacteria"/>
    <property type="match status" value="1"/>
</dbReference>
<dbReference type="Pfam" id="PF13975">
    <property type="entry name" value="gag-asp_proteas"/>
    <property type="match status" value="1"/>
</dbReference>
<sequence length="177" mass="18862">MNNHLILLLIASVAALAAPSLFERYEARILSGQPESLDAHPRTVEAAAPANRRLARQSRIAGDRAGHFRTDAVMNGRSIPVLVDTGASAVALDENTARRLGITLSAGDFVYPVHTANGVAMAARARIGEIAIGTVSVRDVDAMVIRDAALPQTLLGMSFLKRLKSYSVENGALTLYE</sequence>
<dbReference type="RefSeq" id="WP_209597416.1">
    <property type="nucleotide sequence ID" value="NZ_JAGJCF010000024.1"/>
</dbReference>
<keyword evidence="1" id="KW-0378">Hydrolase</keyword>
<proteinExistence type="predicted"/>
<protein>
    <submittedName>
        <fullName evidence="1">TIGR02281 family clan AA aspartic protease</fullName>
        <ecNumber evidence="1">3.4.23.-</ecNumber>
    </submittedName>
</protein>
<keyword evidence="1" id="KW-0645">Protease</keyword>
<dbReference type="SUPFAM" id="SSF50630">
    <property type="entry name" value="Acid proteases"/>
    <property type="match status" value="1"/>
</dbReference>
<organism evidence="1 2">
    <name type="scientific">Jiella mangrovi</name>
    <dbReference type="NCBI Taxonomy" id="2821407"/>
    <lineage>
        <taxon>Bacteria</taxon>
        <taxon>Pseudomonadati</taxon>
        <taxon>Pseudomonadota</taxon>
        <taxon>Alphaproteobacteria</taxon>
        <taxon>Hyphomicrobiales</taxon>
        <taxon>Aurantimonadaceae</taxon>
        <taxon>Jiella</taxon>
    </lineage>
</organism>